<dbReference type="STRING" id="180088.A0A1J8QBU0"/>
<evidence type="ECO:0000256" key="4">
    <source>
        <dbReference type="ARBA" id="ARBA00022692"/>
    </source>
</evidence>
<evidence type="ECO:0000313" key="10">
    <source>
        <dbReference type="EMBL" id="OJA18119.1"/>
    </source>
</evidence>
<keyword evidence="7" id="KW-0472">Membrane</keyword>
<keyword evidence="5" id="KW-1133">Transmembrane helix</keyword>
<dbReference type="AlphaFoldDB" id="A0A1J8QBU0"/>
<evidence type="ECO:0000256" key="3">
    <source>
        <dbReference type="ARBA" id="ARBA00022448"/>
    </source>
</evidence>
<comment type="similarity">
    <text evidence="2">Belongs to the Ca(2+):cation antiporter (CaCA) (TC 2.A.19) family.</text>
</comment>
<evidence type="ECO:0000256" key="5">
    <source>
        <dbReference type="ARBA" id="ARBA00022989"/>
    </source>
</evidence>
<evidence type="ECO:0000313" key="11">
    <source>
        <dbReference type="Proteomes" id="UP000183567"/>
    </source>
</evidence>
<keyword evidence="3" id="KW-0813">Transport</keyword>
<evidence type="ECO:0000256" key="8">
    <source>
        <dbReference type="SAM" id="MobiDB-lite"/>
    </source>
</evidence>
<dbReference type="GO" id="GO:0000329">
    <property type="term" value="C:fungal-type vacuole membrane"/>
    <property type="evidence" value="ECO:0007669"/>
    <property type="project" value="TreeGrafter"/>
</dbReference>
<protein>
    <recommendedName>
        <fullName evidence="9">Sodium/calcium exchanger membrane region domain-containing protein</fullName>
    </recommendedName>
</protein>
<keyword evidence="11" id="KW-1185">Reference proteome</keyword>
<keyword evidence="6" id="KW-0406">Ion transport</keyword>
<reference evidence="10 11" key="1">
    <citation type="submission" date="2016-03" db="EMBL/GenBank/DDBJ databases">
        <title>Comparative genomics of the ectomycorrhizal sister species Rhizopogon vinicolor and Rhizopogon vesiculosus (Basidiomycota: Boletales) reveals a divergence of the mating type B locus.</title>
        <authorList>
            <person name="Mujic A.B."/>
            <person name="Kuo A."/>
            <person name="Tritt A."/>
            <person name="Lipzen A."/>
            <person name="Chen C."/>
            <person name="Johnson J."/>
            <person name="Sharma A."/>
            <person name="Barry K."/>
            <person name="Grigoriev I.V."/>
            <person name="Spatafora J.W."/>
        </authorList>
    </citation>
    <scope>NUCLEOTIDE SEQUENCE [LARGE SCALE GENOMIC DNA]</scope>
    <source>
        <strain evidence="10 11">AM-OR11-056</strain>
    </source>
</reference>
<dbReference type="OrthoDB" id="1699231at2759"/>
<dbReference type="InterPro" id="IPR004837">
    <property type="entry name" value="NaCa_Exmemb"/>
</dbReference>
<feature type="domain" description="Sodium/calcium exchanger membrane region" evidence="9">
    <location>
        <begin position="36"/>
        <end position="153"/>
    </location>
</feature>
<dbReference type="PANTHER" id="PTHR31503">
    <property type="entry name" value="VACUOLAR CALCIUM ION TRANSPORTER"/>
    <property type="match status" value="1"/>
</dbReference>
<evidence type="ECO:0000259" key="9">
    <source>
        <dbReference type="Pfam" id="PF01699"/>
    </source>
</evidence>
<dbReference type="PANTHER" id="PTHR31503:SF20">
    <property type="entry name" value="CA(2+)_H(+) EXCHANGER, PUTATIVE (EUROFUNG)-RELATED"/>
    <property type="match status" value="1"/>
</dbReference>
<sequence length="190" mass="20762">MALQGEAQYDEMTVDDKMLKTSHGVSELCVVMQSFAVTAEFLVDSIDGLTATGSISKEFVGVILLPIAGNAVEHVTAVTSPVKDKRTLRLSVAFDSSMQIALFVIQKIVITVNYVVQGGKSNWLECMILMCMFLLHLLCDPHSNDFVGLYLIVAITFWYYPGTSLVNTTSPSPRRPCCSRQVPKGSSSNC</sequence>
<evidence type="ECO:0000256" key="7">
    <source>
        <dbReference type="ARBA" id="ARBA00023136"/>
    </source>
</evidence>
<dbReference type="InterPro" id="IPR004713">
    <property type="entry name" value="CaH_exchang"/>
</dbReference>
<gene>
    <name evidence="10" type="ORF">AZE42_10804</name>
</gene>
<dbReference type="GO" id="GO:0006874">
    <property type="term" value="P:intracellular calcium ion homeostasis"/>
    <property type="evidence" value="ECO:0007669"/>
    <property type="project" value="TreeGrafter"/>
</dbReference>
<evidence type="ECO:0000256" key="6">
    <source>
        <dbReference type="ARBA" id="ARBA00023065"/>
    </source>
</evidence>
<feature type="region of interest" description="Disordered" evidence="8">
    <location>
        <begin position="168"/>
        <end position="190"/>
    </location>
</feature>
<dbReference type="GO" id="GO:0012505">
    <property type="term" value="C:endomembrane system"/>
    <property type="evidence" value="ECO:0007669"/>
    <property type="project" value="UniProtKB-SubCell"/>
</dbReference>
<evidence type="ECO:0000256" key="1">
    <source>
        <dbReference type="ARBA" id="ARBA00004127"/>
    </source>
</evidence>
<evidence type="ECO:0000256" key="2">
    <source>
        <dbReference type="ARBA" id="ARBA00008170"/>
    </source>
</evidence>
<name>A0A1J8QBU0_9AGAM</name>
<comment type="caution">
    <text evidence="10">The sequence shown here is derived from an EMBL/GenBank/DDBJ whole genome shotgun (WGS) entry which is preliminary data.</text>
</comment>
<keyword evidence="4" id="KW-0812">Transmembrane</keyword>
<dbReference type="Gene3D" id="1.20.1420.30">
    <property type="entry name" value="NCX, central ion-binding region"/>
    <property type="match status" value="1"/>
</dbReference>
<dbReference type="InterPro" id="IPR044880">
    <property type="entry name" value="NCX_ion-bd_dom_sf"/>
</dbReference>
<dbReference type="Proteomes" id="UP000183567">
    <property type="component" value="Unassembled WGS sequence"/>
</dbReference>
<accession>A0A1J8QBU0</accession>
<dbReference type="EMBL" id="LVVM01001630">
    <property type="protein sequence ID" value="OJA18119.1"/>
    <property type="molecule type" value="Genomic_DNA"/>
</dbReference>
<organism evidence="10 11">
    <name type="scientific">Rhizopogon vesiculosus</name>
    <dbReference type="NCBI Taxonomy" id="180088"/>
    <lineage>
        <taxon>Eukaryota</taxon>
        <taxon>Fungi</taxon>
        <taxon>Dikarya</taxon>
        <taxon>Basidiomycota</taxon>
        <taxon>Agaricomycotina</taxon>
        <taxon>Agaricomycetes</taxon>
        <taxon>Agaricomycetidae</taxon>
        <taxon>Boletales</taxon>
        <taxon>Suillineae</taxon>
        <taxon>Rhizopogonaceae</taxon>
        <taxon>Rhizopogon</taxon>
    </lineage>
</organism>
<comment type="subcellular location">
    <subcellularLocation>
        <location evidence="1">Endomembrane system</location>
        <topology evidence="1">Multi-pass membrane protein</topology>
    </subcellularLocation>
</comment>
<dbReference type="Pfam" id="PF01699">
    <property type="entry name" value="Na_Ca_ex"/>
    <property type="match status" value="1"/>
</dbReference>
<proteinExistence type="inferred from homology"/>
<dbReference type="GO" id="GO:0015369">
    <property type="term" value="F:calcium:proton antiporter activity"/>
    <property type="evidence" value="ECO:0007669"/>
    <property type="project" value="TreeGrafter"/>
</dbReference>